<evidence type="ECO:0000313" key="5">
    <source>
        <dbReference type="Proteomes" id="UP000265930"/>
    </source>
</evidence>
<dbReference type="Proteomes" id="UP000265930">
    <property type="component" value="Unassembled WGS sequence"/>
</dbReference>
<dbReference type="EMBL" id="MZGT01000049">
    <property type="protein sequence ID" value="OPJ59620.1"/>
    <property type="molecule type" value="Genomic_DNA"/>
</dbReference>
<proteinExistence type="predicted"/>
<evidence type="ECO:0000313" key="2">
    <source>
        <dbReference type="EMBL" id="OPJ59620.1"/>
    </source>
</evidence>
<comment type="caution">
    <text evidence="2">The sequence shown here is derived from an EMBL/GenBank/DDBJ whole genome shotgun (WGS) entry which is preliminary data.</text>
</comment>
<evidence type="ECO:0000313" key="3">
    <source>
        <dbReference type="EMBL" id="RII34258.1"/>
    </source>
</evidence>
<dbReference type="OrthoDB" id="1937586at2"/>
<sequence length="108" mass="12777">MDSNEKKQCKHKYIVGYSFRFPQPFFRSLPCDNCGCSIRLSLLWRIVYWCVDIIGFILAFGVSTSIHIKFLGSTFFISLFIFLLLIWTVHLIGRLILKYGKWIEVYKK</sequence>
<protein>
    <submittedName>
        <fullName evidence="2">Uncharacterized protein</fullName>
    </submittedName>
</protein>
<accession>A0A1V4IIE4</accession>
<name>A0A1V4IIE4_9CLOT</name>
<dbReference type="EMBL" id="QXDJ01000003">
    <property type="protein sequence ID" value="RII34258.1"/>
    <property type="molecule type" value="Genomic_DNA"/>
</dbReference>
<dbReference type="AlphaFoldDB" id="A0A1V4IIE4"/>
<feature type="transmembrane region" description="Helical" evidence="1">
    <location>
        <begin position="46"/>
        <end position="68"/>
    </location>
</feature>
<reference evidence="3 5" key="2">
    <citation type="submission" date="2018-08" db="EMBL/GenBank/DDBJ databases">
        <title>Genome of Clostridium chromiireducens C1, DSM12136.</title>
        <authorList>
            <person name="Xing M."/>
            <person name="Wei Y."/>
            <person name="Ang E.L."/>
            <person name="Zhao H."/>
            <person name="Zhang Y."/>
        </authorList>
    </citation>
    <scope>NUCLEOTIDE SEQUENCE [LARGE SCALE GENOMIC DNA]</scope>
    <source>
        <strain evidence="3 5">C1</strain>
    </source>
</reference>
<keyword evidence="1" id="KW-1133">Transmembrane helix</keyword>
<evidence type="ECO:0000313" key="4">
    <source>
        <dbReference type="Proteomes" id="UP000191056"/>
    </source>
</evidence>
<dbReference type="Proteomes" id="UP000191056">
    <property type="component" value="Unassembled WGS sequence"/>
</dbReference>
<organism evidence="2 4">
    <name type="scientific">Clostridium chromiireducens</name>
    <dbReference type="NCBI Taxonomy" id="225345"/>
    <lineage>
        <taxon>Bacteria</taxon>
        <taxon>Bacillati</taxon>
        <taxon>Bacillota</taxon>
        <taxon>Clostridia</taxon>
        <taxon>Eubacteriales</taxon>
        <taxon>Clostridiaceae</taxon>
        <taxon>Clostridium</taxon>
    </lineage>
</organism>
<evidence type="ECO:0000256" key="1">
    <source>
        <dbReference type="SAM" id="Phobius"/>
    </source>
</evidence>
<keyword evidence="4" id="KW-1185">Reference proteome</keyword>
<feature type="transmembrane region" description="Helical" evidence="1">
    <location>
        <begin position="74"/>
        <end position="97"/>
    </location>
</feature>
<gene>
    <name evidence="2" type="ORF">CLCHR_33950</name>
    <name evidence="3" type="ORF">D2A34_13995</name>
</gene>
<keyword evidence="1" id="KW-0472">Membrane</keyword>
<keyword evidence="1" id="KW-0812">Transmembrane</keyword>
<reference evidence="2 4" key="1">
    <citation type="submission" date="2017-03" db="EMBL/GenBank/DDBJ databases">
        <title>Genome sequence of Clostridium chromiireducens DSM 23318.</title>
        <authorList>
            <person name="Poehlein A."/>
            <person name="Daniel R."/>
        </authorList>
    </citation>
    <scope>NUCLEOTIDE SEQUENCE [LARGE SCALE GENOMIC DNA]</scope>
    <source>
        <strain evidence="2 4">DSM 23318</strain>
    </source>
</reference>